<keyword evidence="3" id="KW-1185">Reference proteome</keyword>
<dbReference type="InParanoid" id="A0A316YQZ2"/>
<dbReference type="GeneID" id="37039800"/>
<accession>A0A316YQZ2</accession>
<evidence type="ECO:0000256" key="1">
    <source>
        <dbReference type="SAM" id="SignalP"/>
    </source>
</evidence>
<dbReference type="RefSeq" id="XP_025377651.1">
    <property type="nucleotide sequence ID" value="XM_025517884.1"/>
</dbReference>
<dbReference type="Proteomes" id="UP000245768">
    <property type="component" value="Unassembled WGS sequence"/>
</dbReference>
<evidence type="ECO:0000313" key="2">
    <source>
        <dbReference type="EMBL" id="PWN90453.1"/>
    </source>
</evidence>
<proteinExistence type="predicted"/>
<dbReference type="EMBL" id="KZ819636">
    <property type="protein sequence ID" value="PWN90453.1"/>
    <property type="molecule type" value="Genomic_DNA"/>
</dbReference>
<protein>
    <submittedName>
        <fullName evidence="2">Uncharacterized protein</fullName>
    </submittedName>
</protein>
<feature type="chain" id="PRO_5016329512" evidence="1">
    <location>
        <begin position="19"/>
        <end position="132"/>
    </location>
</feature>
<feature type="signal peptide" evidence="1">
    <location>
        <begin position="1"/>
        <end position="18"/>
    </location>
</feature>
<organism evidence="2 3">
    <name type="scientific">Acaromyces ingoldii</name>
    <dbReference type="NCBI Taxonomy" id="215250"/>
    <lineage>
        <taxon>Eukaryota</taxon>
        <taxon>Fungi</taxon>
        <taxon>Dikarya</taxon>
        <taxon>Basidiomycota</taxon>
        <taxon>Ustilaginomycotina</taxon>
        <taxon>Exobasidiomycetes</taxon>
        <taxon>Exobasidiales</taxon>
        <taxon>Cryptobasidiaceae</taxon>
        <taxon>Acaromyces</taxon>
    </lineage>
</organism>
<sequence>MFWSRSLFLRLVANSLTAIIIQWKGTIPYEQGRRLQLRFCTGGAGEQKIAIGRARRHLDQLIRRCHQHVPVHITFFPHCSKPLREMCRAWEQRVDVTEGKPTFGLARSPASDRKAGFYLSPLTQIQALSLAR</sequence>
<name>A0A316YQZ2_9BASI</name>
<reference evidence="2 3" key="1">
    <citation type="journal article" date="2018" name="Mol. Biol. Evol.">
        <title>Broad Genomic Sampling Reveals a Smut Pathogenic Ancestry of the Fungal Clade Ustilaginomycotina.</title>
        <authorList>
            <person name="Kijpornyongpan T."/>
            <person name="Mondo S.J."/>
            <person name="Barry K."/>
            <person name="Sandor L."/>
            <person name="Lee J."/>
            <person name="Lipzen A."/>
            <person name="Pangilinan J."/>
            <person name="LaButti K."/>
            <person name="Hainaut M."/>
            <person name="Henrissat B."/>
            <person name="Grigoriev I.V."/>
            <person name="Spatafora J.W."/>
            <person name="Aime M.C."/>
        </authorList>
    </citation>
    <scope>NUCLEOTIDE SEQUENCE [LARGE SCALE GENOMIC DNA]</scope>
    <source>
        <strain evidence="2 3">MCA 4198</strain>
    </source>
</reference>
<keyword evidence="1" id="KW-0732">Signal</keyword>
<gene>
    <name evidence="2" type="ORF">FA10DRAFT_113692</name>
</gene>
<evidence type="ECO:0000313" key="3">
    <source>
        <dbReference type="Proteomes" id="UP000245768"/>
    </source>
</evidence>
<dbReference type="AlphaFoldDB" id="A0A316YQZ2"/>